<protein>
    <submittedName>
        <fullName evidence="8">Mechanosensitive ion channel</fullName>
    </submittedName>
</protein>
<dbReference type="InterPro" id="IPR006685">
    <property type="entry name" value="MscS_channel_2nd"/>
</dbReference>
<feature type="region of interest" description="Disordered" evidence="5">
    <location>
        <begin position="337"/>
        <end position="358"/>
    </location>
</feature>
<evidence type="ECO:0000256" key="2">
    <source>
        <dbReference type="ARBA" id="ARBA00022692"/>
    </source>
</evidence>
<dbReference type="Gene3D" id="1.10.287.1260">
    <property type="match status" value="1"/>
</dbReference>
<evidence type="ECO:0000256" key="1">
    <source>
        <dbReference type="ARBA" id="ARBA00004370"/>
    </source>
</evidence>
<comment type="caution">
    <text evidence="8">The sequence shown here is derived from an EMBL/GenBank/DDBJ whole genome shotgun (WGS) entry which is preliminary data.</text>
</comment>
<dbReference type="GO" id="GO:0016020">
    <property type="term" value="C:membrane"/>
    <property type="evidence" value="ECO:0007669"/>
    <property type="project" value="UniProtKB-SubCell"/>
</dbReference>
<sequence length="358" mass="40210">MLRELPWMAISIQLILAWIVAVVIHHFLTPVLQRLAAPLPFSRRLLQYGHRAGRAVVFLLLAQVILRNAPDTLAGVEAVRHVGALALISAMTWLGVRCVRAVMHVIIELHPADTPNNLEARRIQTQTRVLGRTIIVVVILIGSGAALMTLPLLRQIGTSLLASAGFAGLVVGFAAKPVLGNLLAGMQIALTQPIRLDDVVIVQNEWGQIEEITGTYVVVRIWDQRRLIVPLQWFIENPFQNWTRTNADILGTVLIWVDYRMPVALLREEAERLCRDAPEWDGRLVQTQVVESSERAMQVRILVSAGDAGRAWDLRCRIREGLVDFVQRRHPEYLPHLRTSSWKDDGDEQLPAGIDKRQ</sequence>
<proteinExistence type="predicted"/>
<feature type="transmembrane region" description="Helical" evidence="6">
    <location>
        <begin position="156"/>
        <end position="175"/>
    </location>
</feature>
<evidence type="ECO:0000313" key="9">
    <source>
        <dbReference type="Proteomes" id="UP000482155"/>
    </source>
</evidence>
<dbReference type="PANTHER" id="PTHR30566">
    <property type="entry name" value="YNAI-RELATED MECHANOSENSITIVE ION CHANNEL"/>
    <property type="match status" value="1"/>
</dbReference>
<evidence type="ECO:0000313" key="8">
    <source>
        <dbReference type="EMBL" id="NEX60311.1"/>
    </source>
</evidence>
<gene>
    <name evidence="8" type="ORF">G3574_04395</name>
</gene>
<evidence type="ECO:0000256" key="5">
    <source>
        <dbReference type="SAM" id="MobiDB-lite"/>
    </source>
</evidence>
<dbReference type="AlphaFoldDB" id="A0A6B3SHG0"/>
<dbReference type="Gene3D" id="2.30.30.60">
    <property type="match status" value="1"/>
</dbReference>
<name>A0A6B3SHG0_9BURK</name>
<dbReference type="SUPFAM" id="SSF50182">
    <property type="entry name" value="Sm-like ribonucleoproteins"/>
    <property type="match status" value="1"/>
</dbReference>
<evidence type="ECO:0000256" key="4">
    <source>
        <dbReference type="ARBA" id="ARBA00023136"/>
    </source>
</evidence>
<organism evidence="8 9">
    <name type="scientific">Noviherbaspirillum galbum</name>
    <dbReference type="NCBI Taxonomy" id="2709383"/>
    <lineage>
        <taxon>Bacteria</taxon>
        <taxon>Pseudomonadati</taxon>
        <taxon>Pseudomonadota</taxon>
        <taxon>Betaproteobacteria</taxon>
        <taxon>Burkholderiales</taxon>
        <taxon>Oxalobacteraceae</taxon>
        <taxon>Noviherbaspirillum</taxon>
    </lineage>
</organism>
<keyword evidence="2 6" id="KW-0812">Transmembrane</keyword>
<feature type="transmembrane region" description="Helical" evidence="6">
    <location>
        <begin position="129"/>
        <end position="150"/>
    </location>
</feature>
<dbReference type="EMBL" id="JAAIVB010000012">
    <property type="protein sequence ID" value="NEX60311.1"/>
    <property type="molecule type" value="Genomic_DNA"/>
</dbReference>
<accession>A0A6B3SHG0</accession>
<evidence type="ECO:0000256" key="3">
    <source>
        <dbReference type="ARBA" id="ARBA00022989"/>
    </source>
</evidence>
<evidence type="ECO:0000259" key="7">
    <source>
        <dbReference type="Pfam" id="PF00924"/>
    </source>
</evidence>
<comment type="subcellular location">
    <subcellularLocation>
        <location evidence="1">Membrane</location>
    </subcellularLocation>
</comment>
<keyword evidence="4 6" id="KW-0472">Membrane</keyword>
<dbReference type="InterPro" id="IPR010920">
    <property type="entry name" value="LSM_dom_sf"/>
</dbReference>
<reference evidence="8 9" key="1">
    <citation type="submission" date="2020-02" db="EMBL/GenBank/DDBJ databases">
        <authorList>
            <person name="Kim M.K."/>
        </authorList>
    </citation>
    <scope>NUCLEOTIDE SEQUENCE [LARGE SCALE GENOMIC DNA]</scope>
    <source>
        <strain evidence="8 9">17J57-3</strain>
    </source>
</reference>
<dbReference type="GO" id="GO:0008381">
    <property type="term" value="F:mechanosensitive monoatomic ion channel activity"/>
    <property type="evidence" value="ECO:0007669"/>
    <property type="project" value="UniProtKB-ARBA"/>
</dbReference>
<dbReference type="InterPro" id="IPR023408">
    <property type="entry name" value="MscS_beta-dom_sf"/>
</dbReference>
<evidence type="ECO:0000256" key="6">
    <source>
        <dbReference type="SAM" id="Phobius"/>
    </source>
</evidence>
<feature type="transmembrane region" description="Helical" evidence="6">
    <location>
        <begin position="6"/>
        <end position="28"/>
    </location>
</feature>
<feature type="transmembrane region" description="Helical" evidence="6">
    <location>
        <begin position="78"/>
        <end position="96"/>
    </location>
</feature>
<keyword evidence="3 6" id="KW-1133">Transmembrane helix</keyword>
<feature type="domain" description="Mechanosensitive ion channel MscS" evidence="7">
    <location>
        <begin position="178"/>
        <end position="244"/>
    </location>
</feature>
<dbReference type="Pfam" id="PF00924">
    <property type="entry name" value="MS_channel_2nd"/>
    <property type="match status" value="1"/>
</dbReference>
<dbReference type="Proteomes" id="UP000482155">
    <property type="component" value="Unassembled WGS sequence"/>
</dbReference>
<keyword evidence="9" id="KW-1185">Reference proteome</keyword>
<dbReference type="PANTHER" id="PTHR30566:SF25">
    <property type="entry name" value="INNER MEMBRANE PROTEIN"/>
    <property type="match status" value="1"/>
</dbReference>